<reference evidence="2 3" key="1">
    <citation type="journal article" date="2018" name="Nat. Ecol. Evol.">
        <title>Genomic signatures of mitonuclear coevolution across populations of Tigriopus californicus.</title>
        <authorList>
            <person name="Barreto F.S."/>
            <person name="Watson E.T."/>
            <person name="Lima T.G."/>
            <person name="Willett C.S."/>
            <person name="Edmands S."/>
            <person name="Li W."/>
            <person name="Burton R.S."/>
        </authorList>
    </citation>
    <scope>NUCLEOTIDE SEQUENCE [LARGE SCALE GENOMIC DNA]</scope>
    <source>
        <strain evidence="2 3">San Diego</strain>
    </source>
</reference>
<organism evidence="2 3">
    <name type="scientific">Tigriopus californicus</name>
    <name type="common">Marine copepod</name>
    <dbReference type="NCBI Taxonomy" id="6832"/>
    <lineage>
        <taxon>Eukaryota</taxon>
        <taxon>Metazoa</taxon>
        <taxon>Ecdysozoa</taxon>
        <taxon>Arthropoda</taxon>
        <taxon>Crustacea</taxon>
        <taxon>Multicrustacea</taxon>
        <taxon>Hexanauplia</taxon>
        <taxon>Copepoda</taxon>
        <taxon>Harpacticoida</taxon>
        <taxon>Harpacticidae</taxon>
        <taxon>Tigriopus</taxon>
    </lineage>
</organism>
<keyword evidence="1" id="KW-1133">Transmembrane helix</keyword>
<evidence type="ECO:0000313" key="2">
    <source>
        <dbReference type="EMBL" id="TRY79493.1"/>
    </source>
</evidence>
<sequence length="218" mass="25286">MLNKSIFFYQPSPVGWLSHVNRSQAMRVFLVVVVVVSVLSNFLVEDVYAKMMARGFGSRFSIKSSSKPWNNRGFNYGGVTNDFDYYDEDDQAYFERTGKERPCVGLCYYEKLKYYREVANGEHQEEEVDIGSGSGSGEEIVEDTGIPVWRKWSLRRKSRPCIGLCHYMKVKGFDDSYVKGPYRYDWKKDEAKTTEKPCVGLCYYFKSRGIENPYESEP</sequence>
<proteinExistence type="predicted"/>
<dbReference type="EMBL" id="VCGU01000002">
    <property type="protein sequence ID" value="TRY79493.1"/>
    <property type="molecule type" value="Genomic_DNA"/>
</dbReference>
<keyword evidence="3" id="KW-1185">Reference proteome</keyword>
<evidence type="ECO:0000313" key="3">
    <source>
        <dbReference type="Proteomes" id="UP000318571"/>
    </source>
</evidence>
<gene>
    <name evidence="2" type="ORF">TCAL_16029</name>
</gene>
<evidence type="ECO:0000256" key="1">
    <source>
        <dbReference type="SAM" id="Phobius"/>
    </source>
</evidence>
<dbReference type="AlphaFoldDB" id="A0A553PP86"/>
<name>A0A553PP86_TIGCA</name>
<comment type="caution">
    <text evidence="2">The sequence shown here is derived from an EMBL/GenBank/DDBJ whole genome shotgun (WGS) entry which is preliminary data.</text>
</comment>
<accession>A0A553PP86</accession>
<dbReference type="Proteomes" id="UP000318571">
    <property type="component" value="Chromosome 6"/>
</dbReference>
<protein>
    <submittedName>
        <fullName evidence="2">Uncharacterized protein</fullName>
    </submittedName>
</protein>
<keyword evidence="1" id="KW-0812">Transmembrane</keyword>
<keyword evidence="1" id="KW-0472">Membrane</keyword>
<feature type="transmembrane region" description="Helical" evidence="1">
    <location>
        <begin position="25"/>
        <end position="44"/>
    </location>
</feature>